<proteinExistence type="predicted"/>
<evidence type="ECO:0000313" key="4">
    <source>
        <dbReference type="EMBL" id="WTS11054.1"/>
    </source>
</evidence>
<dbReference type="AlphaFoldDB" id="A0AAU1U0W2"/>
<keyword evidence="2" id="KW-0732">Signal</keyword>
<feature type="domain" description="DUF6777" evidence="3">
    <location>
        <begin position="88"/>
        <end position="248"/>
    </location>
</feature>
<dbReference type="Pfam" id="PF20568">
    <property type="entry name" value="DUF6777"/>
    <property type="match status" value="1"/>
</dbReference>
<gene>
    <name evidence="4" type="ORF">OHU69_08225</name>
</gene>
<sequence length="375" mass="37952">MRSPTRTFVAALAISAALLVAGCSGDSGNNASAGKGELFLQPVAGTGPDPFTDSTAKTTETPAPVTRTPQPPSPSGTASTSTQGMHPVDGATPGLYGGTQSVGSCDVEKQVTFLTADPTKERAFADAEGISADAVPGFLRGLTPVVLRADTRVTNHGYRSGEATSYQSVLQAGTAVLVDDRGMPRVRCACGNPLSPPVAFRGTPNTQGQQWSGYRPTRVVVVTPAPKVITNIVIVNITNNTWIERKVGDDGQHDKRVPPPPMPKPHPSDSSASPPTSPPPSSTSPSPSSSTGPPDSSSSASPPSSEPPSSEKSAPASEPASPPTSVPGDTGTPTDAPPSDGSSDLGPDTVPDSPDLPDGNGLIPDLPSAANVSDS</sequence>
<feature type="region of interest" description="Disordered" evidence="1">
    <location>
        <begin position="245"/>
        <end position="375"/>
    </location>
</feature>
<name>A0AAU1U0W2_9ACTN</name>
<feature type="compositionally biased region" description="Low complexity" evidence="1">
    <location>
        <begin position="283"/>
        <end position="319"/>
    </location>
</feature>
<dbReference type="InterPro" id="IPR046704">
    <property type="entry name" value="DUF6777"/>
</dbReference>
<evidence type="ECO:0000259" key="3">
    <source>
        <dbReference type="Pfam" id="PF20568"/>
    </source>
</evidence>
<feature type="region of interest" description="Disordered" evidence="1">
    <location>
        <begin position="40"/>
        <end position="99"/>
    </location>
</feature>
<feature type="compositionally biased region" description="Basic and acidic residues" evidence="1">
    <location>
        <begin position="245"/>
        <end position="257"/>
    </location>
</feature>
<feature type="compositionally biased region" description="Polar residues" evidence="1">
    <location>
        <begin position="52"/>
        <end position="61"/>
    </location>
</feature>
<dbReference type="EMBL" id="CP108195">
    <property type="protein sequence ID" value="WTS11054.1"/>
    <property type="molecule type" value="Genomic_DNA"/>
</dbReference>
<organism evidence="4">
    <name type="scientific">Streptomyces sp. NBC_00119</name>
    <dbReference type="NCBI Taxonomy" id="2975659"/>
    <lineage>
        <taxon>Bacteria</taxon>
        <taxon>Bacillati</taxon>
        <taxon>Actinomycetota</taxon>
        <taxon>Actinomycetes</taxon>
        <taxon>Kitasatosporales</taxon>
        <taxon>Streptomycetaceae</taxon>
        <taxon>Streptomyces</taxon>
    </lineage>
</organism>
<feature type="compositionally biased region" description="Low complexity" evidence="1">
    <location>
        <begin position="75"/>
        <end position="84"/>
    </location>
</feature>
<accession>A0AAU1U0W2</accession>
<dbReference type="PROSITE" id="PS51257">
    <property type="entry name" value="PROKAR_LIPOPROTEIN"/>
    <property type="match status" value="1"/>
</dbReference>
<evidence type="ECO:0000256" key="1">
    <source>
        <dbReference type="SAM" id="MobiDB-lite"/>
    </source>
</evidence>
<feature type="chain" id="PRO_5043860791" description="DUF6777 domain-containing protein" evidence="2">
    <location>
        <begin position="22"/>
        <end position="375"/>
    </location>
</feature>
<feature type="compositionally biased region" description="Low complexity" evidence="1">
    <location>
        <begin position="327"/>
        <end position="341"/>
    </location>
</feature>
<evidence type="ECO:0000256" key="2">
    <source>
        <dbReference type="SAM" id="SignalP"/>
    </source>
</evidence>
<reference evidence="4" key="1">
    <citation type="submission" date="2022-10" db="EMBL/GenBank/DDBJ databases">
        <title>The complete genomes of actinobacterial strains from the NBC collection.</title>
        <authorList>
            <person name="Joergensen T.S."/>
            <person name="Alvarez Arevalo M."/>
            <person name="Sterndorff E.B."/>
            <person name="Faurdal D."/>
            <person name="Vuksanovic O."/>
            <person name="Mourched A.-S."/>
            <person name="Charusanti P."/>
            <person name="Shaw S."/>
            <person name="Blin K."/>
            <person name="Weber T."/>
        </authorList>
    </citation>
    <scope>NUCLEOTIDE SEQUENCE</scope>
    <source>
        <strain evidence="4">NBC_00119</strain>
    </source>
</reference>
<protein>
    <recommendedName>
        <fullName evidence="3">DUF6777 domain-containing protein</fullName>
    </recommendedName>
</protein>
<feature type="signal peptide" evidence="2">
    <location>
        <begin position="1"/>
        <end position="21"/>
    </location>
</feature>